<dbReference type="EMBL" id="DS990638">
    <property type="protein sequence ID" value="EGC44299.1"/>
    <property type="molecule type" value="Genomic_DNA"/>
</dbReference>
<protein>
    <submittedName>
        <fullName evidence="2">Uncharacterized protein</fullName>
    </submittedName>
</protein>
<gene>
    <name evidence="2" type="ORF">HCEG_03514</name>
</gene>
<dbReference type="OMA" id="NIHTWIW"/>
<reference evidence="3" key="1">
    <citation type="submission" date="2008-07" db="EMBL/GenBank/DDBJ databases">
        <title>Annotation of Ajellomyces capsulatus strain H88.</title>
        <authorList>
            <person name="Champion M."/>
            <person name="Cuomo C."/>
            <person name="Ma L.-J."/>
            <person name="Henn M.R."/>
            <person name="Sil A."/>
            <person name="Goldman B."/>
            <person name="Young S.K."/>
            <person name="Kodira C.D."/>
            <person name="Zeng Q."/>
            <person name="Koehrsen M."/>
            <person name="Alvarado L."/>
            <person name="Berlin A."/>
            <person name="Borenstein D."/>
            <person name="Chen Z."/>
            <person name="Engels R."/>
            <person name="Freedman E."/>
            <person name="Gellesch M."/>
            <person name="Goldberg J."/>
            <person name="Griggs A."/>
            <person name="Gujja S."/>
            <person name="Heiman D."/>
            <person name="Hepburn T."/>
            <person name="Howarth C."/>
            <person name="Jen D."/>
            <person name="Larson L."/>
            <person name="Lewis B."/>
            <person name="Mehta T."/>
            <person name="Park D."/>
            <person name="Pearson M."/>
            <person name="Roberts A."/>
            <person name="Saif S."/>
            <person name="Shea T."/>
            <person name="Shenoy N."/>
            <person name="Sisk P."/>
            <person name="Stolte C."/>
            <person name="Sykes S."/>
            <person name="Walk T."/>
            <person name="White J."/>
            <person name="Yandava C."/>
            <person name="Klein B."/>
            <person name="McEwen J.G."/>
            <person name="Puccia R."/>
            <person name="Goldman G.H."/>
            <person name="Felipe M.S."/>
            <person name="Nino-Vega G."/>
            <person name="San-Blas G."/>
            <person name="Taylor J."/>
            <person name="Mendoza L."/>
            <person name="Galagan J."/>
            <person name="Nusbaum C."/>
            <person name="Birren B."/>
        </authorList>
    </citation>
    <scope>NUCLEOTIDE SEQUENCE [LARGE SCALE GENOMIC DNA]</scope>
    <source>
        <strain evidence="3">H88</strain>
    </source>
</reference>
<proteinExistence type="predicted"/>
<accession>F0UGE6</accession>
<dbReference type="Proteomes" id="UP000008142">
    <property type="component" value="Unassembled WGS sequence"/>
</dbReference>
<sequence>MEKYEIIRILEPKGLRISIRDVVRSGSYFYALVALDGFRKSQDLGDDALDILPLWPDNDGLNSEEVSEFAQAVADLTCCKSSNTVEVYREAVNGLGINEDVEKFINNNRITLLDHFRKIRIDIQPVLTSLRDLDFNRINQNLREKTAVDDEIKNTLVTLEDLNPDLLSGTPEKLVNEIGNIHTWIWRVLEQIDGIEVLDHAENAFRRLIDRKLGLVDCINEFDRLLESAVKRYTPERPFPKSQDSSWRPGFNQSLLILSVMLLLLDPLALSGITARITEVIKQFDDDTVIRHPNEYGGWDRIASFIRKQFPKAMMRGLKEQLDYLIAKLNRVTGTLDQGSKTSQKTPFTTNWLLLCAHGGVFVEVPGLSKSTDEHFDYFKEEEVLDDLYSFLRKSSLFPGDFTRDNLVDGINQLEFLIQDPGTPTEEATESSPQDLVVRQPSKRPSPEPQGRTAPKRQNVADGGSLHSRHRLQIR</sequence>
<evidence type="ECO:0000313" key="3">
    <source>
        <dbReference type="Proteomes" id="UP000008142"/>
    </source>
</evidence>
<evidence type="ECO:0000313" key="2">
    <source>
        <dbReference type="EMBL" id="EGC44299.1"/>
    </source>
</evidence>
<organism evidence="3">
    <name type="scientific">Ajellomyces capsulatus (strain H88)</name>
    <name type="common">Darling's disease fungus</name>
    <name type="synonym">Histoplasma capsulatum</name>
    <dbReference type="NCBI Taxonomy" id="544711"/>
    <lineage>
        <taxon>Eukaryota</taxon>
        <taxon>Fungi</taxon>
        <taxon>Dikarya</taxon>
        <taxon>Ascomycota</taxon>
        <taxon>Pezizomycotina</taxon>
        <taxon>Eurotiomycetes</taxon>
        <taxon>Eurotiomycetidae</taxon>
        <taxon>Onygenales</taxon>
        <taxon>Ajellomycetaceae</taxon>
        <taxon>Histoplasma</taxon>
    </lineage>
</organism>
<evidence type="ECO:0000256" key="1">
    <source>
        <dbReference type="SAM" id="MobiDB-lite"/>
    </source>
</evidence>
<feature type="region of interest" description="Disordered" evidence="1">
    <location>
        <begin position="421"/>
        <end position="475"/>
    </location>
</feature>
<dbReference type="AlphaFoldDB" id="F0UGE6"/>
<dbReference type="HOGENOM" id="CLU_574858_0_0_1"/>
<name>F0UGE6_AJEC8</name>
<dbReference type="VEuPathDB" id="FungiDB:I7I53_02859"/>